<feature type="active site" evidence="5 6">
    <location>
        <position position="197"/>
    </location>
</feature>
<gene>
    <name evidence="5" type="primary">cheB</name>
    <name evidence="10" type="ORF">PACILC2_39620</name>
</gene>
<dbReference type="InterPro" id="IPR001789">
    <property type="entry name" value="Sig_transdc_resp-reg_receiver"/>
</dbReference>
<dbReference type="EC" id="3.1.1.61" evidence="5"/>
<comment type="catalytic activity">
    <reaction evidence="5">
        <text>L-glutaminyl-[protein] + H2O = L-glutamyl-[protein] + NH4(+)</text>
        <dbReference type="Rhea" id="RHEA:16441"/>
        <dbReference type="Rhea" id="RHEA-COMP:10207"/>
        <dbReference type="Rhea" id="RHEA-COMP:10208"/>
        <dbReference type="ChEBI" id="CHEBI:15377"/>
        <dbReference type="ChEBI" id="CHEBI:28938"/>
        <dbReference type="ChEBI" id="CHEBI:29973"/>
        <dbReference type="ChEBI" id="CHEBI:30011"/>
        <dbReference type="EC" id="3.5.1.44"/>
    </reaction>
</comment>
<dbReference type="PROSITE" id="PS50110">
    <property type="entry name" value="RESPONSE_REGULATORY"/>
    <property type="match status" value="1"/>
</dbReference>
<comment type="subcellular location">
    <subcellularLocation>
        <location evidence="5">Cytoplasm</location>
    </subcellularLocation>
</comment>
<dbReference type="Proteomes" id="UP000680304">
    <property type="component" value="Unassembled WGS sequence"/>
</dbReference>
<feature type="domain" description="CheB-type methylesterase" evidence="9">
    <location>
        <begin position="186"/>
        <end position="376"/>
    </location>
</feature>
<dbReference type="HAMAP" id="MF_00099">
    <property type="entry name" value="CheB_chemtxs"/>
    <property type="match status" value="1"/>
</dbReference>
<evidence type="ECO:0000256" key="7">
    <source>
        <dbReference type="PROSITE-ProRule" id="PRU00169"/>
    </source>
</evidence>
<dbReference type="InterPro" id="IPR035909">
    <property type="entry name" value="CheB_C"/>
</dbReference>
<dbReference type="PANTHER" id="PTHR42872:SF6">
    <property type="entry name" value="PROTEIN-GLUTAMATE METHYLESTERASE_PROTEIN-GLUTAMINE GLUTAMINASE"/>
    <property type="match status" value="1"/>
</dbReference>
<evidence type="ECO:0000256" key="3">
    <source>
        <dbReference type="ARBA" id="ARBA00022801"/>
    </source>
</evidence>
<keyword evidence="2 5" id="KW-0145">Chemotaxis</keyword>
<comment type="similarity">
    <text evidence="5">Belongs to the CheB family.</text>
</comment>
<evidence type="ECO:0000256" key="4">
    <source>
        <dbReference type="ARBA" id="ARBA00048267"/>
    </source>
</evidence>
<accession>A0ABQ4NAZ8</accession>
<dbReference type="InterPro" id="IPR008248">
    <property type="entry name" value="CheB-like"/>
</dbReference>
<evidence type="ECO:0000313" key="10">
    <source>
        <dbReference type="EMBL" id="GIQ65394.1"/>
    </source>
</evidence>
<comment type="function">
    <text evidence="5">Involved in chemotaxis. Part of a chemotaxis signal transduction system that modulates chemotaxis in response to various stimuli. Catalyzes the demethylation of specific methylglutamate residues introduced into the chemoreceptors (methyl-accepting chemotaxis proteins or MCP) by CheR. Also mediates the irreversible deamidation of specific glutamine residues to glutamic acid.</text>
</comment>
<name>A0ABQ4NAZ8_9BACL</name>
<dbReference type="PROSITE" id="PS50122">
    <property type="entry name" value="CHEB"/>
    <property type="match status" value="1"/>
</dbReference>
<proteinExistence type="inferred from homology"/>
<comment type="PTM">
    <text evidence="5">Phosphorylated by CheA. Phosphorylation of the N-terminal regulatory domain activates the methylesterase activity.</text>
</comment>
<dbReference type="PIRSF" id="PIRSF000876">
    <property type="entry name" value="RR_chemtxs_CheB"/>
    <property type="match status" value="1"/>
</dbReference>
<evidence type="ECO:0000256" key="1">
    <source>
        <dbReference type="ARBA" id="ARBA00022490"/>
    </source>
</evidence>
<keyword evidence="3 5" id="KW-0378">Hydrolase</keyword>
<dbReference type="SMART" id="SM00448">
    <property type="entry name" value="REC"/>
    <property type="match status" value="1"/>
</dbReference>
<comment type="caution">
    <text evidence="10">The sequence shown here is derived from an EMBL/GenBank/DDBJ whole genome shotgun (WGS) entry which is preliminary data.</text>
</comment>
<dbReference type="InterPro" id="IPR011006">
    <property type="entry name" value="CheY-like_superfamily"/>
</dbReference>
<feature type="active site" evidence="5 6">
    <location>
        <position position="318"/>
    </location>
</feature>
<reference evidence="10 11" key="1">
    <citation type="submission" date="2021-04" db="EMBL/GenBank/DDBJ databases">
        <title>Draft genome sequence of Paenibacillus cisolokensis, LC2-13A.</title>
        <authorList>
            <person name="Uke A."/>
            <person name="Chhe C."/>
            <person name="Baramee S."/>
            <person name="Kosugi A."/>
        </authorList>
    </citation>
    <scope>NUCLEOTIDE SEQUENCE [LARGE SCALE GENOMIC DNA]</scope>
    <source>
        <strain evidence="10 11">LC2-13A</strain>
    </source>
</reference>
<comment type="domain">
    <text evidence="5">Contains a C-terminal catalytic domain, and an N-terminal region which modulates catalytic activity.</text>
</comment>
<protein>
    <recommendedName>
        <fullName evidence="5">Protein-glutamate methylesterase/protein-glutamine glutaminase</fullName>
        <ecNumber evidence="5">3.1.1.61</ecNumber>
        <ecNumber evidence="5">3.5.1.44</ecNumber>
    </recommendedName>
</protein>
<keyword evidence="11" id="KW-1185">Reference proteome</keyword>
<dbReference type="Pfam" id="PF01339">
    <property type="entry name" value="CheB_methylest"/>
    <property type="match status" value="1"/>
</dbReference>
<dbReference type="SUPFAM" id="SSF52738">
    <property type="entry name" value="Methylesterase CheB, C-terminal domain"/>
    <property type="match status" value="1"/>
</dbReference>
<dbReference type="EMBL" id="BOVJ01000130">
    <property type="protein sequence ID" value="GIQ65394.1"/>
    <property type="molecule type" value="Genomic_DNA"/>
</dbReference>
<evidence type="ECO:0000256" key="6">
    <source>
        <dbReference type="PROSITE-ProRule" id="PRU00050"/>
    </source>
</evidence>
<evidence type="ECO:0000313" key="11">
    <source>
        <dbReference type="Proteomes" id="UP000680304"/>
    </source>
</evidence>
<evidence type="ECO:0000256" key="2">
    <source>
        <dbReference type="ARBA" id="ARBA00022500"/>
    </source>
</evidence>
<dbReference type="NCBIfam" id="NF001965">
    <property type="entry name" value="PRK00742.1"/>
    <property type="match status" value="1"/>
</dbReference>
<keyword evidence="1 5" id="KW-0963">Cytoplasm</keyword>
<evidence type="ECO:0000259" key="8">
    <source>
        <dbReference type="PROSITE" id="PS50110"/>
    </source>
</evidence>
<feature type="domain" description="Response regulatory" evidence="8">
    <location>
        <begin position="23"/>
        <end position="141"/>
    </location>
</feature>
<dbReference type="CDD" id="cd17541">
    <property type="entry name" value="REC_CheB-like"/>
    <property type="match status" value="1"/>
</dbReference>
<feature type="active site" evidence="5 6">
    <location>
        <position position="224"/>
    </location>
</feature>
<dbReference type="SUPFAM" id="SSF52172">
    <property type="entry name" value="CheY-like"/>
    <property type="match status" value="1"/>
</dbReference>
<dbReference type="CDD" id="cd16432">
    <property type="entry name" value="CheB_Rec"/>
    <property type="match status" value="1"/>
</dbReference>
<organism evidence="10 11">
    <name type="scientific">Paenibacillus cisolokensis</name>
    <dbReference type="NCBI Taxonomy" id="1658519"/>
    <lineage>
        <taxon>Bacteria</taxon>
        <taxon>Bacillati</taxon>
        <taxon>Bacillota</taxon>
        <taxon>Bacilli</taxon>
        <taxon>Bacillales</taxon>
        <taxon>Paenibacillaceae</taxon>
        <taxon>Paenibacillus</taxon>
    </lineage>
</organism>
<dbReference type="EC" id="3.5.1.44" evidence="5"/>
<sequence>MLSGISPMFAVFLQVMVMKNKIKVLVVDDSALMRKALREMIMTDEELDVAGAARDGKDAIEKVKELKPDVITMDINMPEMDGLTSMQYILNDNPEIPVIIISSLTQDGALTTFEALALGAFDFVAKPSGTVSSNLHIVGREIIEKIKLAHKHANRKNLRNRIRTRNSFSGTREAEVRANSGAVRNPELSKVVVIGVSTGGPGALMEVIPMLRADLKAALIVVQHMPPSFTSSFAKRLGKACPFPFKEAEAGDVLADGRGFLAPGGYQLLVHRDGRMLRLSASPVTPFMPSVNVTMESVLKAYGGKNVVGVLMTGMGDDGADAMVKIRAAGGVTIAEDESTAIVFGMPRAAIERGGAEIVVPSYRIADEIVRAVNLK</sequence>
<keyword evidence="5 7" id="KW-0597">Phosphoprotein</keyword>
<comment type="catalytic activity">
    <reaction evidence="4 5">
        <text>[protein]-L-glutamate 5-O-methyl ester + H2O = L-glutamyl-[protein] + methanol + H(+)</text>
        <dbReference type="Rhea" id="RHEA:23236"/>
        <dbReference type="Rhea" id="RHEA-COMP:10208"/>
        <dbReference type="Rhea" id="RHEA-COMP:10311"/>
        <dbReference type="ChEBI" id="CHEBI:15377"/>
        <dbReference type="ChEBI" id="CHEBI:15378"/>
        <dbReference type="ChEBI" id="CHEBI:17790"/>
        <dbReference type="ChEBI" id="CHEBI:29973"/>
        <dbReference type="ChEBI" id="CHEBI:82795"/>
        <dbReference type="EC" id="3.1.1.61"/>
    </reaction>
</comment>
<evidence type="ECO:0000259" key="9">
    <source>
        <dbReference type="PROSITE" id="PS50122"/>
    </source>
</evidence>
<dbReference type="InterPro" id="IPR000673">
    <property type="entry name" value="Sig_transdc_resp-reg_Me-estase"/>
</dbReference>
<evidence type="ECO:0000256" key="5">
    <source>
        <dbReference type="HAMAP-Rule" id="MF_00099"/>
    </source>
</evidence>
<dbReference type="Gene3D" id="3.40.50.180">
    <property type="entry name" value="Methylesterase CheB, C-terminal domain"/>
    <property type="match status" value="1"/>
</dbReference>
<dbReference type="Pfam" id="PF00072">
    <property type="entry name" value="Response_reg"/>
    <property type="match status" value="1"/>
</dbReference>
<feature type="modified residue" description="4-aspartylphosphate" evidence="5 7">
    <location>
        <position position="74"/>
    </location>
</feature>
<dbReference type="PANTHER" id="PTHR42872">
    <property type="entry name" value="PROTEIN-GLUTAMATE METHYLESTERASE/PROTEIN-GLUTAMINE GLUTAMINASE"/>
    <property type="match status" value="1"/>
</dbReference>
<dbReference type="Gene3D" id="3.40.50.2300">
    <property type="match status" value="1"/>
</dbReference>